<proteinExistence type="predicted"/>
<organism evidence="2 3">
    <name type="scientific">Micromonospora costi</name>
    <dbReference type="NCBI Taxonomy" id="1530042"/>
    <lineage>
        <taxon>Bacteria</taxon>
        <taxon>Bacillati</taxon>
        <taxon>Actinomycetota</taxon>
        <taxon>Actinomycetes</taxon>
        <taxon>Micromonosporales</taxon>
        <taxon>Micromonosporaceae</taxon>
        <taxon>Micromonospora</taxon>
    </lineage>
</organism>
<dbReference type="Proteomes" id="UP000279968">
    <property type="component" value="Unassembled WGS sequence"/>
</dbReference>
<feature type="transmembrane region" description="Helical" evidence="1">
    <location>
        <begin position="12"/>
        <end position="33"/>
    </location>
</feature>
<name>A0A3B0A6K5_9ACTN</name>
<comment type="caution">
    <text evidence="2">The sequence shown here is derived from an EMBL/GenBank/DDBJ whole genome shotgun (WGS) entry which is preliminary data.</text>
</comment>
<evidence type="ECO:0000313" key="2">
    <source>
        <dbReference type="EMBL" id="RKN56003.1"/>
    </source>
</evidence>
<reference evidence="2 3" key="1">
    <citation type="journal article" date="2015" name="Int. J. Syst. Evol. Microbiol.">
        <title>Micromonospora costi sp. nov., isolated from a leaf of Costus speciosus.</title>
        <authorList>
            <person name="Thawai C."/>
        </authorList>
    </citation>
    <scope>NUCLEOTIDE SEQUENCE [LARGE SCALE GENOMIC DNA]</scope>
    <source>
        <strain evidence="2 3">CS1-12</strain>
    </source>
</reference>
<keyword evidence="1" id="KW-0812">Transmembrane</keyword>
<gene>
    <name evidence="2" type="ORF">D7193_15575</name>
</gene>
<keyword evidence="3" id="KW-1185">Reference proteome</keyword>
<protein>
    <submittedName>
        <fullName evidence="2">Uncharacterized protein</fullName>
    </submittedName>
</protein>
<accession>A0A3B0A6K5</accession>
<dbReference type="AlphaFoldDB" id="A0A3B0A6K5"/>
<dbReference type="RefSeq" id="WP_120780186.1">
    <property type="nucleotide sequence ID" value="NZ_JBHLUP010000002.1"/>
</dbReference>
<dbReference type="EMBL" id="RBAN01000002">
    <property type="protein sequence ID" value="RKN56003.1"/>
    <property type="molecule type" value="Genomic_DNA"/>
</dbReference>
<evidence type="ECO:0000256" key="1">
    <source>
        <dbReference type="SAM" id="Phobius"/>
    </source>
</evidence>
<keyword evidence="1" id="KW-0472">Membrane</keyword>
<sequence>MAGRPPGGLRVTGLLFGLLAVFGIFLVGLDAVTGGALPDIRVGTWNVPAGVPTAIVAVLIAKVCLDAANRRDARP</sequence>
<evidence type="ECO:0000313" key="3">
    <source>
        <dbReference type="Proteomes" id="UP000279968"/>
    </source>
</evidence>
<feature type="transmembrane region" description="Helical" evidence="1">
    <location>
        <begin position="45"/>
        <end position="65"/>
    </location>
</feature>
<keyword evidence="1" id="KW-1133">Transmembrane helix</keyword>